<evidence type="ECO:0000313" key="1">
    <source>
        <dbReference type="EMBL" id="SDI66878.1"/>
    </source>
</evidence>
<gene>
    <name evidence="1" type="ORF">SAMN05192573_12714</name>
</gene>
<dbReference type="Proteomes" id="UP000199705">
    <property type="component" value="Unassembled WGS sequence"/>
</dbReference>
<dbReference type="RefSeq" id="WP_091175897.1">
    <property type="nucleotide sequence ID" value="NZ_FNCG01000027.1"/>
</dbReference>
<keyword evidence="2" id="KW-1185">Reference proteome</keyword>
<protein>
    <submittedName>
        <fullName evidence="1">Uncharacterized protein</fullName>
    </submittedName>
</protein>
<organism evidence="1 2">
    <name type="scientific">Mucilaginibacter gossypii</name>
    <dbReference type="NCBI Taxonomy" id="551996"/>
    <lineage>
        <taxon>Bacteria</taxon>
        <taxon>Pseudomonadati</taxon>
        <taxon>Bacteroidota</taxon>
        <taxon>Sphingobacteriia</taxon>
        <taxon>Sphingobacteriales</taxon>
        <taxon>Sphingobacteriaceae</taxon>
        <taxon>Mucilaginibacter</taxon>
    </lineage>
</organism>
<dbReference type="AlphaFoldDB" id="A0A1G8MFT3"/>
<proteinExistence type="predicted"/>
<name>A0A1G8MFT3_9SPHI</name>
<dbReference type="EMBL" id="FNCG01000027">
    <property type="protein sequence ID" value="SDI66878.1"/>
    <property type="molecule type" value="Genomic_DNA"/>
</dbReference>
<accession>A0A1G8MFT3</accession>
<reference evidence="2" key="1">
    <citation type="submission" date="2016-10" db="EMBL/GenBank/DDBJ databases">
        <authorList>
            <person name="Varghese N."/>
            <person name="Submissions S."/>
        </authorList>
    </citation>
    <scope>NUCLEOTIDE SEQUENCE [LARGE SCALE GENOMIC DNA]</scope>
    <source>
        <strain evidence="2">Gh-67</strain>
    </source>
</reference>
<dbReference type="Pfam" id="PF10386">
    <property type="entry name" value="DUF2441"/>
    <property type="match status" value="1"/>
</dbReference>
<evidence type="ECO:0000313" key="2">
    <source>
        <dbReference type="Proteomes" id="UP000199705"/>
    </source>
</evidence>
<dbReference type="InterPro" id="IPR018840">
    <property type="entry name" value="DUF2441"/>
</dbReference>
<dbReference type="SUPFAM" id="SSF56399">
    <property type="entry name" value="ADP-ribosylation"/>
    <property type="match status" value="1"/>
</dbReference>
<sequence length="185" mass="21843">MKLFTVDRAQTLNEGLTISLTKEDPHNIKLWGVENLLDEESLKKHIQRLYPEGMSNHGWYYLNQRHTFGTYPNFTHHIHIITEANVEHVRQAYFSSFTSRFQSLFACGSIQDALKLRTQFKSEDSPIFELETNFFRKLDMNWLFFGTQNITSPYLAHQYWEGKESLNPFWEYCVELPVTIGQRVA</sequence>